<reference evidence="2" key="1">
    <citation type="journal article" date="2022" name="Mol. Ecol. Resour.">
        <title>The genomes of chicory, endive, great burdock and yacon provide insights into Asteraceae palaeo-polyploidization history and plant inulin production.</title>
        <authorList>
            <person name="Fan W."/>
            <person name="Wang S."/>
            <person name="Wang H."/>
            <person name="Wang A."/>
            <person name="Jiang F."/>
            <person name="Liu H."/>
            <person name="Zhao H."/>
            <person name="Xu D."/>
            <person name="Zhang Y."/>
        </authorList>
    </citation>
    <scope>NUCLEOTIDE SEQUENCE [LARGE SCALE GENOMIC DNA]</scope>
    <source>
        <strain evidence="2">cv. Yunnan</strain>
    </source>
</reference>
<protein>
    <submittedName>
        <fullName evidence="1">Uncharacterized protein</fullName>
    </submittedName>
</protein>
<gene>
    <name evidence="1" type="ORF">L1987_78305</name>
</gene>
<accession>A0ACB8ZDD4</accession>
<dbReference type="Proteomes" id="UP001056120">
    <property type="component" value="Linkage Group LG26"/>
</dbReference>
<evidence type="ECO:0000313" key="1">
    <source>
        <dbReference type="EMBL" id="KAI3695310.1"/>
    </source>
</evidence>
<reference evidence="1 2" key="2">
    <citation type="journal article" date="2022" name="Mol. Ecol. Resour.">
        <title>The genomes of chicory, endive, great burdock and yacon provide insights into Asteraceae paleo-polyploidization history and plant inulin production.</title>
        <authorList>
            <person name="Fan W."/>
            <person name="Wang S."/>
            <person name="Wang H."/>
            <person name="Wang A."/>
            <person name="Jiang F."/>
            <person name="Liu H."/>
            <person name="Zhao H."/>
            <person name="Xu D."/>
            <person name="Zhang Y."/>
        </authorList>
    </citation>
    <scope>NUCLEOTIDE SEQUENCE [LARGE SCALE GENOMIC DNA]</scope>
    <source>
        <strain evidence="2">cv. Yunnan</strain>
        <tissue evidence="1">Leaves</tissue>
    </source>
</reference>
<proteinExistence type="predicted"/>
<keyword evidence="2" id="KW-1185">Reference proteome</keyword>
<dbReference type="EMBL" id="CM042043">
    <property type="protein sequence ID" value="KAI3695310.1"/>
    <property type="molecule type" value="Genomic_DNA"/>
</dbReference>
<sequence>MKCPCMVDRKCSKHFPNFFSNDTCIDTNGFPIYRRRDDGSYVEKSGVKLDNRSVVPYNKVLLRRYQAHINVEWCNQVGSIKYLFKYINKGPDRATLSVVENNNEDNNEQTVDEINEYYDCRYVSACEASWRIFSYDVHYRTPSVMRLPFHLPGQQQVVYGAYDDIDNILNKPYVASSMFLSWMMCNKKYEEARELTYVEFPTKFVYKVPNRCWEPRKKGFSIGRIHSVSPALGEAYFLRILLNKVKGPTSFEDIRTVNGHVNATFRDACYDLGLLDDDMEYIEAIQEASHSASGYYLRSLFATMLMSNSLSRPDFVWEKTWKYLSDDILYNQKILLNNQDLLLTGDQTKNLTLLQIEKFLLRNNSTLRNYNTMPYPDDESISSAQNRFITEELSYDIHLLEKELHTLLNQLTNEQRNVFNKVMTAVKDNKGCVFFLYGYGGTGKTFLWKTLSAAIRCKGQIVLNVASSGIASLLLTGGRTAHSRFLIPLNLNEDSICRIKPGSEVAHLISQTQLIIWDEALML</sequence>
<comment type="caution">
    <text evidence="1">The sequence shown here is derived from an EMBL/GenBank/DDBJ whole genome shotgun (WGS) entry which is preliminary data.</text>
</comment>
<evidence type="ECO:0000313" key="2">
    <source>
        <dbReference type="Proteomes" id="UP001056120"/>
    </source>
</evidence>
<name>A0ACB8ZDD4_9ASTR</name>
<organism evidence="1 2">
    <name type="scientific">Smallanthus sonchifolius</name>
    <dbReference type="NCBI Taxonomy" id="185202"/>
    <lineage>
        <taxon>Eukaryota</taxon>
        <taxon>Viridiplantae</taxon>
        <taxon>Streptophyta</taxon>
        <taxon>Embryophyta</taxon>
        <taxon>Tracheophyta</taxon>
        <taxon>Spermatophyta</taxon>
        <taxon>Magnoliopsida</taxon>
        <taxon>eudicotyledons</taxon>
        <taxon>Gunneridae</taxon>
        <taxon>Pentapetalae</taxon>
        <taxon>asterids</taxon>
        <taxon>campanulids</taxon>
        <taxon>Asterales</taxon>
        <taxon>Asteraceae</taxon>
        <taxon>Asteroideae</taxon>
        <taxon>Heliantheae alliance</taxon>
        <taxon>Millerieae</taxon>
        <taxon>Smallanthus</taxon>
    </lineage>
</organism>